<feature type="transmembrane region" description="Helical" evidence="2">
    <location>
        <begin position="72"/>
        <end position="94"/>
    </location>
</feature>
<dbReference type="KEGG" id="afa:UZ73_01415"/>
<reference evidence="3 4" key="1">
    <citation type="submission" date="2018-05" db="EMBL/GenBank/DDBJ databases">
        <title>Genome Sequence of an Efficient Indole-Degrading Bacterium, Alcaligenes sp.YBY.</title>
        <authorList>
            <person name="Yang B."/>
        </authorList>
    </citation>
    <scope>NUCLEOTIDE SEQUENCE [LARGE SCALE GENOMIC DNA]</scope>
    <source>
        <strain evidence="3 4">YBY</strain>
    </source>
</reference>
<evidence type="ECO:0000313" key="3">
    <source>
        <dbReference type="EMBL" id="PWE15841.1"/>
    </source>
</evidence>
<dbReference type="AlphaFoldDB" id="A0A0M7CV60"/>
<dbReference type="GO" id="GO:0015385">
    <property type="term" value="F:sodium:proton antiporter activity"/>
    <property type="evidence" value="ECO:0007669"/>
    <property type="project" value="TreeGrafter"/>
</dbReference>
<dbReference type="OrthoDB" id="9813804at2"/>
<keyword evidence="2" id="KW-1133">Transmembrane helix</keyword>
<dbReference type="Proteomes" id="UP000245216">
    <property type="component" value="Unassembled WGS sequence"/>
</dbReference>
<evidence type="ECO:0000256" key="1">
    <source>
        <dbReference type="SAM" id="MobiDB-lite"/>
    </source>
</evidence>
<protein>
    <submittedName>
        <fullName evidence="3">Cation:proton antiporter</fullName>
    </submittedName>
</protein>
<gene>
    <name evidence="3" type="ORF">DF183_03685</name>
</gene>
<feature type="compositionally biased region" description="Basic and acidic residues" evidence="1">
    <location>
        <begin position="128"/>
        <end position="138"/>
    </location>
</feature>
<keyword evidence="2" id="KW-0472">Membrane</keyword>
<reference evidence="3 4" key="2">
    <citation type="submission" date="2018-05" db="EMBL/GenBank/DDBJ databases">
        <authorList>
            <person name="Lanie J.A."/>
            <person name="Ng W.-L."/>
            <person name="Kazmierczak K.M."/>
            <person name="Andrzejewski T.M."/>
            <person name="Davidsen T.M."/>
            <person name="Wayne K.J."/>
            <person name="Tettelin H."/>
            <person name="Glass J.I."/>
            <person name="Rusch D."/>
            <person name="Podicherti R."/>
            <person name="Tsui H.-C.T."/>
            <person name="Winkler M.E."/>
        </authorList>
    </citation>
    <scope>NUCLEOTIDE SEQUENCE [LARGE SCALE GENOMIC DNA]</scope>
    <source>
        <strain evidence="3 4">YBY</strain>
    </source>
</reference>
<feature type="region of interest" description="Disordered" evidence="1">
    <location>
        <begin position="109"/>
        <end position="138"/>
    </location>
</feature>
<accession>A0A0S2JM11</accession>
<evidence type="ECO:0000256" key="2">
    <source>
        <dbReference type="SAM" id="Phobius"/>
    </source>
</evidence>
<dbReference type="PANTHER" id="PTHR34703">
    <property type="entry name" value="ANTIPORTER SUBUNIT MNHG2-RELATED"/>
    <property type="match status" value="1"/>
</dbReference>
<dbReference type="RefSeq" id="WP_042481181.1">
    <property type="nucleotide sequence ID" value="NZ_CAXOJJ010000006.1"/>
</dbReference>
<feature type="transmembrane region" description="Helical" evidence="2">
    <location>
        <begin position="6"/>
        <end position="35"/>
    </location>
</feature>
<dbReference type="GeneID" id="29368468"/>
<dbReference type="Pfam" id="PF03334">
    <property type="entry name" value="PhaG_MnhG_YufB"/>
    <property type="match status" value="1"/>
</dbReference>
<keyword evidence="2" id="KW-0812">Transmembrane</keyword>
<name>A0A0M7CV60_ALCFA</name>
<organism evidence="3 4">
    <name type="scientific">Alcaligenes faecalis</name>
    <dbReference type="NCBI Taxonomy" id="511"/>
    <lineage>
        <taxon>Bacteria</taxon>
        <taxon>Pseudomonadati</taxon>
        <taxon>Pseudomonadota</taxon>
        <taxon>Betaproteobacteria</taxon>
        <taxon>Burkholderiales</taxon>
        <taxon>Alcaligenaceae</taxon>
        <taxon>Alcaligenes</taxon>
    </lineage>
</organism>
<dbReference type="PANTHER" id="PTHR34703:SF1">
    <property type="entry name" value="ANTIPORTER SUBUNIT MNHG2-RELATED"/>
    <property type="match status" value="1"/>
</dbReference>
<dbReference type="NCBIfam" id="TIGR01300">
    <property type="entry name" value="CPA3_mnhG_phaG"/>
    <property type="match status" value="1"/>
</dbReference>
<sequence>MNTPLLPLWLAIPVALLLVLSGIVALVGSAGLLRFKHFYSRIHAPTMGNTLGTFFMVLAVAISASHLMSRPILHPLILSVLLIITSPVTAIFLMRAAIKREHRQRLAEYGPDEPGYLDMPHKAPLPKDLAEPRASDKS</sequence>
<feature type="transmembrane region" description="Helical" evidence="2">
    <location>
        <begin position="47"/>
        <end position="66"/>
    </location>
</feature>
<dbReference type="STRING" id="511.UZ73_01415"/>
<proteinExistence type="predicted"/>
<dbReference type="InterPro" id="IPR005133">
    <property type="entry name" value="PhaG_MnhG_YufB"/>
</dbReference>
<dbReference type="EMBL" id="QEXO01000001">
    <property type="protein sequence ID" value="PWE15841.1"/>
    <property type="molecule type" value="Genomic_DNA"/>
</dbReference>
<comment type="caution">
    <text evidence="3">The sequence shown here is derived from an EMBL/GenBank/DDBJ whole genome shotgun (WGS) entry which is preliminary data.</text>
</comment>
<evidence type="ECO:0000313" key="4">
    <source>
        <dbReference type="Proteomes" id="UP000245216"/>
    </source>
</evidence>
<accession>A0A0M7CV60</accession>